<evidence type="ECO:0000256" key="1">
    <source>
        <dbReference type="SAM" id="MobiDB-lite"/>
    </source>
</evidence>
<dbReference type="PANTHER" id="PTHR35507:SF1">
    <property type="entry name" value="TMF_TATA_BD DOMAIN-CONTAINING PROTEIN"/>
    <property type="match status" value="1"/>
</dbReference>
<sequence length="1317" mass="144941">MAAGERGPVSSRGGSVSQPHTTDDSSGIRLREADEHSAAGCQAEMLLAAPSDCRRVRHRHSAAFMARRAEAMRGRGERFPVVLWADERTASVRGTGIQDKGPSSSGSGSSFAMICKGPRIAFLGPSFLGAGGQERERESQGRNWDCHRADPVQTYAACSPRLQRSRNYAQSTKRSLAEYLLEHHDLIVIGPRDLLPQADGGLWSSARVDVQSSGLKRDQGVGKKSQRLRGLAFISGNLKDESIDGGGESAPHVSKGETISAALRQCVSLGGRRGKKMTKPWRGRLKARSASYLQLFKDLPSGPTVFSTLTLYDKQTPQKQVNRYGNQPTGLQDVAWLSLDGRLMNADTATSLGRMGGHLVEPEASVWEGLNPLQRVLIVAVAAAAAAAAKEKSSHEVARLRKVINDRENALMHMRQELSSLSSKVDMERAELQTERSEPTFTNAVEELASLLGQVDLRRSQPSPGLSTEPDFYTAVNQFCDSLGEFTELKDESADSPAVNRQLNFNSAMRKVSPGKEESPISGGPGLELMEKMILSNSWIESLDIGLLLEESANEEHEFLFGEDLVNKDVVFEENGNGKETTERSAEAEKVEDLRSNPEWGAGANVQGEPVAEAGFGHEWLSETSSVIMDPFSPEPLEKQRRKPIEVNTSKEWSLKSEAGDDAFSARARCATIILDVKKQVIALLDEAASNMLEALNCISEKANLLGGEETVAITPQRPEDAWSHKPTESSTIKENVSKVASRIAALQTTMVNVWHTLGPEAMASLNISPSDFDDYLTNLQIAKILNEDATELSTASVNIQSWQEWFRRGFDNPESSFLRRIQSTDHEDDFVGASRNFEQESRSPSAWPPSVDIRARKTSVSESNMVTPAVVVTAREKVEKLMSPLYEKSEDTSTTDSCSNLVTVAEQLVAELEKSAAKVAGMEVQMKNLKKYVKACDLKRKQVERKLLEAWEQDSKNQVKAGNEIMELKRQVRLKETAYQELIRSRKALVGAKSQEITELREDCRRRDEALKDMATAAQATQEASEKKLAVLEEICRKKDTAIMTLKQEIFELEGKVQELQACQTPAQLRPMNLPPENDNDDDTDEIYLNERSYRLFGADDCQLRSSFTSMCGSENRRTSWGSDLSAQEFHIIDTPWSSELCGGQDFNVIEEAAFQGRSLSIFQNVTSSQEFSRGALRKFTDGGPAPASSGSTSGMESSSSSSRRSGENSSSNSHPRDIKRVNNIPSYRKELSKSVTGMVTTRPRRRDDAVRASTGVLSTVGINTPIKPKQRSSSVNKERVSRQAQPLNQPPANGSLNGGKPKENSSRGSSRQKWV</sequence>
<feature type="compositionally biased region" description="Low complexity" evidence="1">
    <location>
        <begin position="1184"/>
        <end position="1215"/>
    </location>
</feature>
<feature type="compositionally biased region" description="Polar residues" evidence="1">
    <location>
        <begin position="1308"/>
        <end position="1317"/>
    </location>
</feature>
<feature type="region of interest" description="Disordered" evidence="1">
    <location>
        <begin position="1"/>
        <end position="35"/>
    </location>
</feature>
<evidence type="ECO:0000313" key="3">
    <source>
        <dbReference type="Proteomes" id="UP000077202"/>
    </source>
</evidence>
<comment type="caution">
    <text evidence="2">The sequence shown here is derived from an EMBL/GenBank/DDBJ whole genome shotgun (WGS) entry which is preliminary data.</text>
</comment>
<feature type="region of interest" description="Disordered" evidence="1">
    <location>
        <begin position="1178"/>
        <end position="1317"/>
    </location>
</feature>
<dbReference type="EMBL" id="LVLJ01001379">
    <property type="protein sequence ID" value="OAE29980.1"/>
    <property type="molecule type" value="Genomic_DNA"/>
</dbReference>
<keyword evidence="3" id="KW-1185">Reference proteome</keyword>
<protein>
    <submittedName>
        <fullName evidence="2">Uncharacterized protein</fullName>
    </submittedName>
</protein>
<evidence type="ECO:0000313" key="2">
    <source>
        <dbReference type="EMBL" id="OAE29980.1"/>
    </source>
</evidence>
<name>A0A176WA42_MARPO</name>
<organism evidence="2 3">
    <name type="scientific">Marchantia polymorpha subsp. ruderalis</name>
    <dbReference type="NCBI Taxonomy" id="1480154"/>
    <lineage>
        <taxon>Eukaryota</taxon>
        <taxon>Viridiplantae</taxon>
        <taxon>Streptophyta</taxon>
        <taxon>Embryophyta</taxon>
        <taxon>Marchantiophyta</taxon>
        <taxon>Marchantiopsida</taxon>
        <taxon>Marchantiidae</taxon>
        <taxon>Marchantiales</taxon>
        <taxon>Marchantiaceae</taxon>
        <taxon>Marchantia</taxon>
    </lineage>
</organism>
<feature type="compositionally biased region" description="Polar residues" evidence="1">
    <location>
        <begin position="1284"/>
        <end position="1297"/>
    </location>
</feature>
<dbReference type="Proteomes" id="UP000077202">
    <property type="component" value="Unassembled WGS sequence"/>
</dbReference>
<dbReference type="PANTHER" id="PTHR35507">
    <property type="entry name" value="OS09G0488600 PROTEIN"/>
    <property type="match status" value="1"/>
</dbReference>
<reference evidence="2" key="1">
    <citation type="submission" date="2016-03" db="EMBL/GenBank/DDBJ databases">
        <title>Mechanisms controlling the formation of the plant cell surface in tip-growing cells are functionally conserved among land plants.</title>
        <authorList>
            <person name="Honkanen S."/>
            <person name="Jones V.A."/>
            <person name="Morieri G."/>
            <person name="Champion C."/>
            <person name="Hetherington A.J."/>
            <person name="Kelly S."/>
            <person name="Saint-Marcoux D."/>
            <person name="Proust H."/>
            <person name="Prescott H."/>
            <person name="Dolan L."/>
        </authorList>
    </citation>
    <scope>NUCLEOTIDE SEQUENCE [LARGE SCALE GENOMIC DNA]</scope>
    <source>
        <tissue evidence="2">Whole gametophyte</tissue>
    </source>
</reference>
<feature type="compositionally biased region" description="Low complexity" evidence="1">
    <location>
        <begin position="1"/>
        <end position="17"/>
    </location>
</feature>
<proteinExistence type="predicted"/>
<accession>A0A176WA42</accession>
<gene>
    <name evidence="2" type="ORF">AXG93_669s1300</name>
</gene>